<accession>A0A2N5SZK2</accession>
<dbReference type="EMBL" id="PGCJ01000827">
    <property type="protein sequence ID" value="PLW18645.1"/>
    <property type="molecule type" value="Genomic_DNA"/>
</dbReference>
<evidence type="ECO:0000313" key="2">
    <source>
        <dbReference type="Proteomes" id="UP000235388"/>
    </source>
</evidence>
<dbReference type="PANTHER" id="PTHR33069">
    <property type="entry name" value="CHROMOSOME 7, WHOLE GENOME SHOTGUN SEQUENCE-RELATED"/>
    <property type="match status" value="1"/>
</dbReference>
<evidence type="ECO:0000313" key="1">
    <source>
        <dbReference type="EMBL" id="PLW18645.1"/>
    </source>
</evidence>
<dbReference type="AlphaFoldDB" id="A0A2N5SZK2"/>
<name>A0A2N5SZK2_9BASI</name>
<comment type="caution">
    <text evidence="1">The sequence shown here is derived from an EMBL/GenBank/DDBJ whole genome shotgun (WGS) entry which is preliminary data.</text>
</comment>
<dbReference type="PANTHER" id="PTHR33069:SF3">
    <property type="entry name" value="DYNEIN HEAVY CHAIN TAIL DOMAIN-CONTAINING PROTEIN"/>
    <property type="match status" value="1"/>
</dbReference>
<gene>
    <name evidence="1" type="ORF">PCANC_13306</name>
</gene>
<proteinExistence type="predicted"/>
<reference evidence="1 2" key="1">
    <citation type="submission" date="2017-11" db="EMBL/GenBank/DDBJ databases">
        <title>De novo assembly and phasing of dikaryotic genomes from two isolates of Puccinia coronata f. sp. avenae, the causal agent of oat crown rust.</title>
        <authorList>
            <person name="Miller M.E."/>
            <person name="Zhang Y."/>
            <person name="Omidvar V."/>
            <person name="Sperschneider J."/>
            <person name="Schwessinger B."/>
            <person name="Raley C."/>
            <person name="Palmer J.M."/>
            <person name="Garnica D."/>
            <person name="Upadhyaya N."/>
            <person name="Rathjen J."/>
            <person name="Taylor J.M."/>
            <person name="Park R.F."/>
            <person name="Dodds P.N."/>
            <person name="Hirsch C.D."/>
            <person name="Kianian S.F."/>
            <person name="Figueroa M."/>
        </authorList>
    </citation>
    <scope>NUCLEOTIDE SEQUENCE [LARGE SCALE GENOMIC DNA]</scope>
    <source>
        <strain evidence="1">12NC29</strain>
    </source>
</reference>
<sequence length="405" mass="45799">MDPLWDLVRDAYFDLHEKYRLNGTWRPSSPIVLIDKDRASWDEALSRLALNILPPMYQQLEALPELLDSPKLSDSPVAKHELFAEIQSQLEKGLDSLTSIVASFRSPPSSSSVRTDDHHSIEIKGFQCQEVKSRIESLIFKICHTCCIFSILIKTRNDCNYPASTFVDIESAIQAVANACESIHQLIKWITSHEISNILNAWDIQSGEFNKLLFKLTQLIHPISESKEENGESMTSPVKQLSNPEAVELAKSVMPILKLSRLFFKKSATILFNRTPSQLVTNMNSHQLDASVKLAYLTIVDLRSIIAILRQTDNTADTSVIAGDITRSIKLMKDRLDDILLLIPLYIIPFLPDLDHPSSPHHPLTWLANWHILFLSTTQKCMCAAETFEHSQPPGEPNQPIVARW</sequence>
<dbReference type="Proteomes" id="UP000235388">
    <property type="component" value="Unassembled WGS sequence"/>
</dbReference>
<keyword evidence="2" id="KW-1185">Reference proteome</keyword>
<organism evidence="1 2">
    <name type="scientific">Puccinia coronata f. sp. avenae</name>
    <dbReference type="NCBI Taxonomy" id="200324"/>
    <lineage>
        <taxon>Eukaryota</taxon>
        <taxon>Fungi</taxon>
        <taxon>Dikarya</taxon>
        <taxon>Basidiomycota</taxon>
        <taxon>Pucciniomycotina</taxon>
        <taxon>Pucciniomycetes</taxon>
        <taxon>Pucciniales</taxon>
        <taxon>Pucciniaceae</taxon>
        <taxon>Puccinia</taxon>
    </lineage>
</organism>
<protein>
    <submittedName>
        <fullName evidence="1">Uncharacterized protein</fullName>
    </submittedName>
</protein>